<protein>
    <recommendedName>
        <fullName evidence="4">Fe2OG dioxygenase domain-containing protein</fullName>
    </recommendedName>
</protein>
<keyword evidence="3" id="KW-1185">Reference proteome</keyword>
<feature type="region of interest" description="Disordered" evidence="1">
    <location>
        <begin position="374"/>
        <end position="396"/>
    </location>
</feature>
<accession>A0AAD6XBK8</accession>
<dbReference type="EMBL" id="JARJCM010000003">
    <property type="protein sequence ID" value="KAJ7046373.1"/>
    <property type="molecule type" value="Genomic_DNA"/>
</dbReference>
<feature type="compositionally biased region" description="Pro residues" evidence="1">
    <location>
        <begin position="23"/>
        <end position="33"/>
    </location>
</feature>
<sequence>MTTIAYPPPPGPSPAMHTGVQYMPPPGPPPQMYAPPPGPPPVVYPSCQDTTELAAYVRNSLAVLASQGWLSVPLPPDLESLYAELFAQSASFFDLPSDASAKVDYAAPTGKAGSDEGFSDIPGEKQLITLRRISGTPPPLRKAATDAWDATGQIFMRAIHDIAESLELENREIFDPMSAEAQGFSPRTRASSLLRLFRYNRPPPDAEGRPGAKKVVAEAHKDLGLLTLVVGQSPGLDARDAVSGRWLSVEDTPVSGTQRLTATLLAGQTLTYLTRGLYASGAHRVSVLPPSTPNDRFRFSIVFALRPAPDAMIDTAQFEKSPLIGKFPSARLSSEANNYPHCSMYNQSASELFRCIAQQHWNVNIAPEIREAQKKKLGEKTGQTVEEKAVEEERLG</sequence>
<name>A0AAD6XBK8_9AGAR</name>
<dbReference type="InterPro" id="IPR027443">
    <property type="entry name" value="IPNS-like_sf"/>
</dbReference>
<dbReference type="Gene3D" id="2.60.120.330">
    <property type="entry name" value="B-lactam Antibiotic, Isopenicillin N Synthase, Chain"/>
    <property type="match status" value="1"/>
</dbReference>
<evidence type="ECO:0008006" key="4">
    <source>
        <dbReference type="Google" id="ProtNLM"/>
    </source>
</evidence>
<dbReference type="SUPFAM" id="SSF51197">
    <property type="entry name" value="Clavaminate synthase-like"/>
    <property type="match status" value="1"/>
</dbReference>
<evidence type="ECO:0000256" key="1">
    <source>
        <dbReference type="SAM" id="MobiDB-lite"/>
    </source>
</evidence>
<dbReference type="AlphaFoldDB" id="A0AAD6XBK8"/>
<feature type="region of interest" description="Disordered" evidence="1">
    <location>
        <begin position="1"/>
        <end position="33"/>
    </location>
</feature>
<dbReference type="InterPro" id="IPR050231">
    <property type="entry name" value="Iron_ascorbate_oxido_reductase"/>
</dbReference>
<reference evidence="2" key="1">
    <citation type="submission" date="2023-03" db="EMBL/GenBank/DDBJ databases">
        <title>Massive genome expansion in bonnet fungi (Mycena s.s.) driven by repeated elements and novel gene families across ecological guilds.</title>
        <authorList>
            <consortium name="Lawrence Berkeley National Laboratory"/>
            <person name="Harder C.B."/>
            <person name="Miyauchi S."/>
            <person name="Viragh M."/>
            <person name="Kuo A."/>
            <person name="Thoen E."/>
            <person name="Andreopoulos B."/>
            <person name="Lu D."/>
            <person name="Skrede I."/>
            <person name="Drula E."/>
            <person name="Henrissat B."/>
            <person name="Morin E."/>
            <person name="Kohler A."/>
            <person name="Barry K."/>
            <person name="LaButti K."/>
            <person name="Morin E."/>
            <person name="Salamov A."/>
            <person name="Lipzen A."/>
            <person name="Mereny Z."/>
            <person name="Hegedus B."/>
            <person name="Baldrian P."/>
            <person name="Stursova M."/>
            <person name="Weitz H."/>
            <person name="Taylor A."/>
            <person name="Grigoriev I.V."/>
            <person name="Nagy L.G."/>
            <person name="Martin F."/>
            <person name="Kauserud H."/>
        </authorList>
    </citation>
    <scope>NUCLEOTIDE SEQUENCE</scope>
    <source>
        <strain evidence="2">CBHHK200</strain>
    </source>
</reference>
<proteinExistence type="predicted"/>
<feature type="compositionally biased region" description="Pro residues" evidence="1">
    <location>
        <begin position="1"/>
        <end position="13"/>
    </location>
</feature>
<evidence type="ECO:0000313" key="3">
    <source>
        <dbReference type="Proteomes" id="UP001218188"/>
    </source>
</evidence>
<organism evidence="2 3">
    <name type="scientific">Mycena alexandri</name>
    <dbReference type="NCBI Taxonomy" id="1745969"/>
    <lineage>
        <taxon>Eukaryota</taxon>
        <taxon>Fungi</taxon>
        <taxon>Dikarya</taxon>
        <taxon>Basidiomycota</taxon>
        <taxon>Agaricomycotina</taxon>
        <taxon>Agaricomycetes</taxon>
        <taxon>Agaricomycetidae</taxon>
        <taxon>Agaricales</taxon>
        <taxon>Marasmiineae</taxon>
        <taxon>Mycenaceae</taxon>
        <taxon>Mycena</taxon>
    </lineage>
</organism>
<gene>
    <name evidence="2" type="ORF">C8F04DRAFT_1064104</name>
</gene>
<dbReference type="Proteomes" id="UP001218188">
    <property type="component" value="Unassembled WGS sequence"/>
</dbReference>
<dbReference type="PANTHER" id="PTHR47990">
    <property type="entry name" value="2-OXOGLUTARATE (2OG) AND FE(II)-DEPENDENT OXYGENASE SUPERFAMILY PROTEIN-RELATED"/>
    <property type="match status" value="1"/>
</dbReference>
<evidence type="ECO:0000313" key="2">
    <source>
        <dbReference type="EMBL" id="KAJ7046373.1"/>
    </source>
</evidence>
<comment type="caution">
    <text evidence="2">The sequence shown here is derived from an EMBL/GenBank/DDBJ whole genome shotgun (WGS) entry which is preliminary data.</text>
</comment>